<evidence type="ECO:0000256" key="1">
    <source>
        <dbReference type="SAM" id="SignalP"/>
    </source>
</evidence>
<gene>
    <name evidence="2" type="ORF">HNR42_003338</name>
</gene>
<proteinExistence type="predicted"/>
<evidence type="ECO:0000313" key="2">
    <source>
        <dbReference type="EMBL" id="MBB6099878.1"/>
    </source>
</evidence>
<dbReference type="AlphaFoldDB" id="A0A841I5Z2"/>
<reference evidence="2 3" key="1">
    <citation type="submission" date="2020-08" db="EMBL/GenBank/DDBJ databases">
        <title>Genomic Encyclopedia of Type Strains, Phase IV (KMG-IV): sequencing the most valuable type-strain genomes for metagenomic binning, comparative biology and taxonomic classification.</title>
        <authorList>
            <person name="Goeker M."/>
        </authorList>
    </citation>
    <scope>NUCLEOTIDE SEQUENCE [LARGE SCALE GENOMIC DNA]</scope>
    <source>
        <strain evidence="2 3">DSM 21458</strain>
    </source>
</reference>
<feature type="chain" id="PRO_5032486325" evidence="1">
    <location>
        <begin position="24"/>
        <end position="163"/>
    </location>
</feature>
<accession>A0A841I5Z2</accession>
<sequence>MLERVHGRLWFTALALMLPLGLAQTTAPIGGQLPSSVALRVSGGPPSFDITAQNYPPAAFPARYPTSPLIVGVFFNSSERWEVQLTVPQLSSAHRPLPAGQLLYRVNNGEWNRASSAPTVIYQGVGPTGGWMDLKVEFALEVVGSETAGEISADAIFSAFTRP</sequence>
<organism evidence="2 3">
    <name type="scientific">Deinobacterium chartae</name>
    <dbReference type="NCBI Taxonomy" id="521158"/>
    <lineage>
        <taxon>Bacteria</taxon>
        <taxon>Thermotogati</taxon>
        <taxon>Deinococcota</taxon>
        <taxon>Deinococci</taxon>
        <taxon>Deinococcales</taxon>
        <taxon>Deinococcaceae</taxon>
        <taxon>Deinobacterium</taxon>
    </lineage>
</organism>
<comment type="caution">
    <text evidence="2">The sequence shown here is derived from an EMBL/GenBank/DDBJ whole genome shotgun (WGS) entry which is preliminary data.</text>
</comment>
<dbReference type="Proteomes" id="UP000569951">
    <property type="component" value="Unassembled WGS sequence"/>
</dbReference>
<evidence type="ECO:0000313" key="3">
    <source>
        <dbReference type="Proteomes" id="UP000569951"/>
    </source>
</evidence>
<name>A0A841I5Z2_9DEIO</name>
<protein>
    <submittedName>
        <fullName evidence="2">Uncharacterized protein</fullName>
    </submittedName>
</protein>
<keyword evidence="3" id="KW-1185">Reference proteome</keyword>
<dbReference type="EMBL" id="JACHHG010000016">
    <property type="protein sequence ID" value="MBB6099878.1"/>
    <property type="molecule type" value="Genomic_DNA"/>
</dbReference>
<dbReference type="RefSeq" id="WP_183988615.1">
    <property type="nucleotide sequence ID" value="NZ_JACHHG010000016.1"/>
</dbReference>
<keyword evidence="1" id="KW-0732">Signal</keyword>
<feature type="signal peptide" evidence="1">
    <location>
        <begin position="1"/>
        <end position="23"/>
    </location>
</feature>